<feature type="binding site" evidence="3">
    <location>
        <position position="48"/>
    </location>
    <ligand>
        <name>a divalent metal cation</name>
        <dbReference type="ChEBI" id="CHEBI:60240"/>
    </ligand>
</feature>
<proteinExistence type="inferred from homology"/>
<evidence type="ECO:0000256" key="2">
    <source>
        <dbReference type="ARBA" id="ARBA00022723"/>
    </source>
</evidence>
<dbReference type="GO" id="GO:0046872">
    <property type="term" value="F:metal ion binding"/>
    <property type="evidence" value="ECO:0007669"/>
    <property type="project" value="UniProtKB-KW"/>
</dbReference>
<organism evidence="4 5">
    <name type="scientific">Rhizobium lusitanum</name>
    <dbReference type="NCBI Taxonomy" id="293958"/>
    <lineage>
        <taxon>Bacteria</taxon>
        <taxon>Pseudomonadati</taxon>
        <taxon>Pseudomonadota</taxon>
        <taxon>Alphaproteobacteria</taxon>
        <taxon>Hyphomicrobiales</taxon>
        <taxon>Rhizobiaceae</taxon>
        <taxon>Rhizobium/Agrobacterium group</taxon>
        <taxon>Rhizobium</taxon>
    </lineage>
</organism>
<protein>
    <submittedName>
        <fullName evidence="4">Uncharacterized damage-inducible protein DinB (Forms a four-helix bundle)</fullName>
    </submittedName>
</protein>
<dbReference type="PANTHER" id="PTHR37302">
    <property type="entry name" value="SLR1116 PROTEIN"/>
    <property type="match status" value="1"/>
</dbReference>
<dbReference type="InterPro" id="IPR034660">
    <property type="entry name" value="DinB/YfiT-like"/>
</dbReference>
<dbReference type="Gene3D" id="1.20.120.450">
    <property type="entry name" value="dinb family like domain"/>
    <property type="match status" value="1"/>
</dbReference>
<dbReference type="Pfam" id="PF05163">
    <property type="entry name" value="DinB"/>
    <property type="match status" value="1"/>
</dbReference>
<dbReference type="OrthoDB" id="9807509at2"/>
<accession>A0A1C3TWT1</accession>
<evidence type="ECO:0000256" key="3">
    <source>
        <dbReference type="PIRSR" id="PIRSR607837-1"/>
    </source>
</evidence>
<feature type="binding site" evidence="3">
    <location>
        <position position="137"/>
    </location>
    <ligand>
        <name>a divalent metal cation</name>
        <dbReference type="ChEBI" id="CHEBI:60240"/>
    </ligand>
</feature>
<dbReference type="Proteomes" id="UP000199205">
    <property type="component" value="Unassembled WGS sequence"/>
</dbReference>
<name>A0A1C3TWT1_9HYPH</name>
<evidence type="ECO:0000256" key="1">
    <source>
        <dbReference type="ARBA" id="ARBA00008635"/>
    </source>
</evidence>
<gene>
    <name evidence="4" type="ORF">GA0061101_101116</name>
</gene>
<reference evidence="5" key="1">
    <citation type="submission" date="2016-08" db="EMBL/GenBank/DDBJ databases">
        <authorList>
            <person name="Varghese N."/>
            <person name="Submissions Spin"/>
        </authorList>
    </citation>
    <scope>NUCLEOTIDE SEQUENCE [LARGE SCALE GENOMIC DNA]</scope>
    <source>
        <strain evidence="5">P1-7</strain>
    </source>
</reference>
<dbReference type="EMBL" id="FMAF01000001">
    <property type="protein sequence ID" value="SCB07671.1"/>
    <property type="molecule type" value="Genomic_DNA"/>
</dbReference>
<dbReference type="RefSeq" id="WP_092572803.1">
    <property type="nucleotide sequence ID" value="NZ_FMAF01000001.1"/>
</dbReference>
<sequence>MLRHFKMLADYNRWANVQVYDAAARLSDAEFHEDRGAFFGSLHGTLNHLLVTDRLWMHRFSGTGEPPAALGVVLHNDLTGLREMREAEDRRILDWVETLDAAILAADITYASVLRPGAIIHPLHLAIAHMFNHQTHHRGQCHMILTTLGKPSLVLDLLHFLRSEGRQWM</sequence>
<dbReference type="PANTHER" id="PTHR37302:SF1">
    <property type="entry name" value="PROTEIN DINB"/>
    <property type="match status" value="1"/>
</dbReference>
<feature type="binding site" evidence="3">
    <location>
        <position position="133"/>
    </location>
    <ligand>
        <name>a divalent metal cation</name>
        <dbReference type="ChEBI" id="CHEBI:60240"/>
    </ligand>
</feature>
<dbReference type="InterPro" id="IPR007837">
    <property type="entry name" value="DinB"/>
</dbReference>
<dbReference type="AlphaFoldDB" id="A0A1C3TWT1"/>
<keyword evidence="2 3" id="KW-0479">Metal-binding</keyword>
<dbReference type="SUPFAM" id="SSF109854">
    <property type="entry name" value="DinB/YfiT-like putative metalloenzymes"/>
    <property type="match status" value="1"/>
</dbReference>
<comment type="similarity">
    <text evidence="1">Belongs to the DinB family.</text>
</comment>
<evidence type="ECO:0000313" key="4">
    <source>
        <dbReference type="EMBL" id="SCB07671.1"/>
    </source>
</evidence>
<evidence type="ECO:0000313" key="5">
    <source>
        <dbReference type="Proteomes" id="UP000199205"/>
    </source>
</evidence>